<evidence type="ECO:0000313" key="5">
    <source>
        <dbReference type="Proteomes" id="UP000177723"/>
    </source>
</evidence>
<sequence length="617" mass="70167">MKVIEVIPIARSIFAPGTLSYFSIKPISRGDLVKIGLRGKETFAIVEKSSDVAEEKVALKKSGFKLKPIKAVVCEKFFSDNWFKILEGISKNLMIPPHIALSSLLSKAILSRELASPEESSEERGYRKYAVKGSFEDRADYLRGITREHFARKKSLVIVSPRIENLLELKAALGRGIEEYIFCFSSKLSAKKYLSEYNKAVAQAHPVLILGTPQILFFSRPDLETLALDDEGSRLWRDKSFYSFDFRQSAEIIAKARKLKLIFSGQILRVETIYRSERGLIEAKNTLTGRIQNPVETRIIEVGKSTNFSWISGDLARYIEESLRCSEKVFLLANRKGYSSFTLCQDCSRPQLCQNCSIPLVLHGTNQQRKFKFICHHCLKSQTVPERCQSCSSWKLKNFGLGIEKVAEEFENLFPKTKFTILDQDNKNAGNKFESVVIGTEVVFSHPKIFFDTVAIISLDNLFTIPDFRINETIFRLVSELKYRAEKRFILQTRLSGNKLLQDAVSGNLSSFYQDEIESRKALGYPPFVKIIKLSAENKNLSLLNGEEKKAMLALKNYNPISFPAFREKINGNYRWNILLKISGHPTGSGWPDDKLRSLLESLSRVWQVSVDPESII</sequence>
<reference evidence="4 5" key="1">
    <citation type="journal article" date="2016" name="Nat. Commun.">
        <title>Thousands of microbial genomes shed light on interconnected biogeochemical processes in an aquifer system.</title>
        <authorList>
            <person name="Anantharaman K."/>
            <person name="Brown C.T."/>
            <person name="Hug L.A."/>
            <person name="Sharon I."/>
            <person name="Castelle C.J."/>
            <person name="Probst A.J."/>
            <person name="Thomas B.C."/>
            <person name="Singh A."/>
            <person name="Wilkins M.J."/>
            <person name="Karaoz U."/>
            <person name="Brodie E.L."/>
            <person name="Williams K.H."/>
            <person name="Hubbard S.S."/>
            <person name="Banfield J.F."/>
        </authorList>
    </citation>
    <scope>NUCLEOTIDE SEQUENCE [LARGE SCALE GENOMIC DNA]</scope>
</reference>
<accession>A0A1F5WQ32</accession>
<dbReference type="Gene3D" id="3.40.1440.60">
    <property type="entry name" value="PriA, 3(prime) DNA-binding domain"/>
    <property type="match status" value="1"/>
</dbReference>
<dbReference type="GO" id="GO:0006270">
    <property type="term" value="P:DNA replication initiation"/>
    <property type="evidence" value="ECO:0007669"/>
    <property type="project" value="TreeGrafter"/>
</dbReference>
<evidence type="ECO:0000256" key="3">
    <source>
        <dbReference type="ARBA" id="ARBA00023125"/>
    </source>
</evidence>
<dbReference type="GO" id="GO:0006302">
    <property type="term" value="P:double-strand break repair"/>
    <property type="evidence" value="ECO:0007669"/>
    <property type="project" value="TreeGrafter"/>
</dbReference>
<dbReference type="GO" id="GO:0006310">
    <property type="term" value="P:DNA recombination"/>
    <property type="evidence" value="ECO:0007669"/>
    <property type="project" value="TreeGrafter"/>
</dbReference>
<dbReference type="AlphaFoldDB" id="A0A1F5WQ32"/>
<gene>
    <name evidence="4" type="ORF">A3F23_04160</name>
</gene>
<keyword evidence="2" id="KW-0067">ATP-binding</keyword>
<evidence type="ECO:0000256" key="2">
    <source>
        <dbReference type="ARBA" id="ARBA00022840"/>
    </source>
</evidence>
<dbReference type="GO" id="GO:0003677">
    <property type="term" value="F:DNA binding"/>
    <property type="evidence" value="ECO:0007669"/>
    <property type="project" value="UniProtKB-KW"/>
</dbReference>
<proteinExistence type="predicted"/>
<protein>
    <recommendedName>
        <fullName evidence="6">Primosomal protein N' 3' DNA-binding domain-containing protein</fullName>
    </recommendedName>
</protein>
<evidence type="ECO:0000313" key="4">
    <source>
        <dbReference type="EMBL" id="OGF77793.1"/>
    </source>
</evidence>
<dbReference type="Gene3D" id="3.40.50.300">
    <property type="entry name" value="P-loop containing nucleotide triphosphate hydrolases"/>
    <property type="match status" value="1"/>
</dbReference>
<evidence type="ECO:0000256" key="1">
    <source>
        <dbReference type="ARBA" id="ARBA00022741"/>
    </source>
</evidence>
<evidence type="ECO:0008006" key="6">
    <source>
        <dbReference type="Google" id="ProtNLM"/>
    </source>
</evidence>
<dbReference type="Proteomes" id="UP000177723">
    <property type="component" value="Unassembled WGS sequence"/>
</dbReference>
<comment type="caution">
    <text evidence="4">The sequence shown here is derived from an EMBL/GenBank/DDBJ whole genome shotgun (WGS) entry which is preliminary data.</text>
</comment>
<name>A0A1F5WQ32_9BACT</name>
<keyword evidence="3" id="KW-0238">DNA-binding</keyword>
<dbReference type="EMBL" id="MFHT01000011">
    <property type="protein sequence ID" value="OGF77793.1"/>
    <property type="molecule type" value="Genomic_DNA"/>
</dbReference>
<dbReference type="InterPro" id="IPR027417">
    <property type="entry name" value="P-loop_NTPase"/>
</dbReference>
<dbReference type="PANTHER" id="PTHR30580:SF0">
    <property type="entry name" value="PRIMOSOMAL PROTEIN N"/>
    <property type="match status" value="1"/>
</dbReference>
<keyword evidence="1" id="KW-0547">Nucleotide-binding</keyword>
<dbReference type="InterPro" id="IPR042115">
    <property type="entry name" value="PriA_3primeBD_sf"/>
</dbReference>
<dbReference type="PANTHER" id="PTHR30580">
    <property type="entry name" value="PRIMOSOMAL PROTEIN N"/>
    <property type="match status" value="1"/>
</dbReference>
<organism evidence="4 5">
    <name type="scientific">Candidatus Giovannonibacteria bacterium RIFCSPHIGHO2_12_FULL_43_15</name>
    <dbReference type="NCBI Taxonomy" id="1798341"/>
    <lineage>
        <taxon>Bacteria</taxon>
        <taxon>Candidatus Giovannoniibacteriota</taxon>
    </lineage>
</organism>
<dbReference type="GO" id="GO:0043138">
    <property type="term" value="F:3'-5' DNA helicase activity"/>
    <property type="evidence" value="ECO:0007669"/>
    <property type="project" value="TreeGrafter"/>
</dbReference>
<dbReference type="GO" id="GO:0005524">
    <property type="term" value="F:ATP binding"/>
    <property type="evidence" value="ECO:0007669"/>
    <property type="project" value="UniProtKB-KW"/>
</dbReference>